<dbReference type="EMBL" id="JBHSAO010000001">
    <property type="protein sequence ID" value="MFC4022971.1"/>
    <property type="molecule type" value="Genomic_DNA"/>
</dbReference>
<dbReference type="Pfam" id="PF07261">
    <property type="entry name" value="DnaB_2"/>
    <property type="match status" value="1"/>
</dbReference>
<dbReference type="RefSeq" id="WP_379495459.1">
    <property type="nucleotide sequence ID" value="NZ_JBHSAO010000001.1"/>
</dbReference>
<dbReference type="InterPro" id="IPR034829">
    <property type="entry name" value="DnaD-like_sf"/>
</dbReference>
<evidence type="ECO:0000313" key="4">
    <source>
        <dbReference type="EMBL" id="MFC4022971.1"/>
    </source>
</evidence>
<sequence length="227" mass="26892">MTKKISIQQILSNQLNIPSILLSKYKSIGLDEKEVMIILQLLRYLEDNNDFPTPYDLSQYVTMNEKECANMLRTLIQKNLLSIEQKENEKHQLSEAYSLNPLWEKMFTQEEDKPDEDQTVGTIFILFEQEFGRPLSPFEIETINAWMDEDEIEPSLIKAGLRESVLMGKLNFKYIDRILREWKKKGIHTVDQARQATKNFHNRKSTKEEKTIKRDTSFYYNWLEGED</sequence>
<dbReference type="Proteomes" id="UP001595772">
    <property type="component" value="Unassembled WGS sequence"/>
</dbReference>
<feature type="domain" description="DnaB/C C-terminal" evidence="2">
    <location>
        <begin position="126"/>
        <end position="196"/>
    </location>
</feature>
<dbReference type="InterPro" id="IPR053162">
    <property type="entry name" value="DnaD"/>
</dbReference>
<proteinExistence type="inferred from homology"/>
<name>A0ABV8GVU2_9BACI</name>
<evidence type="ECO:0000256" key="1">
    <source>
        <dbReference type="ARBA" id="ARBA00093462"/>
    </source>
</evidence>
<keyword evidence="5" id="KW-1185">Reference proteome</keyword>
<comment type="caution">
    <text evidence="4">The sequence shown here is derived from an EMBL/GenBank/DDBJ whole genome shotgun (WGS) entry which is preliminary data.</text>
</comment>
<protein>
    <submittedName>
        <fullName evidence="4">DnaD domain-containing protein</fullName>
    </submittedName>
</protein>
<dbReference type="Pfam" id="PF21984">
    <property type="entry name" value="DnaD_N"/>
    <property type="match status" value="1"/>
</dbReference>
<evidence type="ECO:0000313" key="5">
    <source>
        <dbReference type="Proteomes" id="UP001595772"/>
    </source>
</evidence>
<dbReference type="PANTHER" id="PTHR37293:SF6">
    <property type="entry name" value="DNA REPLICATION PROTEIN DNAD"/>
    <property type="match status" value="1"/>
</dbReference>
<reference evidence="5" key="1">
    <citation type="journal article" date="2019" name="Int. J. Syst. Evol. Microbiol.">
        <title>The Global Catalogue of Microorganisms (GCM) 10K type strain sequencing project: providing services to taxonomists for standard genome sequencing and annotation.</title>
        <authorList>
            <consortium name="The Broad Institute Genomics Platform"/>
            <consortium name="The Broad Institute Genome Sequencing Center for Infectious Disease"/>
            <person name="Wu L."/>
            <person name="Ma J."/>
        </authorList>
    </citation>
    <scope>NUCLEOTIDE SEQUENCE [LARGE SCALE GENOMIC DNA]</scope>
    <source>
        <strain evidence="5">IBRC-M 10703</strain>
    </source>
</reference>
<dbReference type="InterPro" id="IPR036388">
    <property type="entry name" value="WH-like_DNA-bd_sf"/>
</dbReference>
<dbReference type="Gene3D" id="1.10.10.630">
    <property type="entry name" value="DnaD domain-like"/>
    <property type="match status" value="1"/>
</dbReference>
<dbReference type="InterPro" id="IPR006343">
    <property type="entry name" value="DnaB/C_C"/>
</dbReference>
<dbReference type="Gene3D" id="1.10.10.10">
    <property type="entry name" value="Winged helix-like DNA-binding domain superfamily/Winged helix DNA-binding domain"/>
    <property type="match status" value="1"/>
</dbReference>
<feature type="domain" description="DnaD N-terminal" evidence="3">
    <location>
        <begin position="17"/>
        <end position="113"/>
    </location>
</feature>
<organism evidence="4 5">
    <name type="scientific">Oceanobacillus longus</name>
    <dbReference type="NCBI Taxonomy" id="930120"/>
    <lineage>
        <taxon>Bacteria</taxon>
        <taxon>Bacillati</taxon>
        <taxon>Bacillota</taxon>
        <taxon>Bacilli</taxon>
        <taxon>Bacillales</taxon>
        <taxon>Bacillaceae</taxon>
        <taxon>Oceanobacillus</taxon>
    </lineage>
</organism>
<accession>A0ABV8GVU2</accession>
<evidence type="ECO:0000259" key="2">
    <source>
        <dbReference type="Pfam" id="PF07261"/>
    </source>
</evidence>
<dbReference type="PANTHER" id="PTHR37293">
    <property type="entry name" value="PHAGE REPLICATION PROTEIN-RELATED"/>
    <property type="match status" value="1"/>
</dbReference>
<dbReference type="SUPFAM" id="SSF158499">
    <property type="entry name" value="DnaD domain-like"/>
    <property type="match status" value="1"/>
</dbReference>
<dbReference type="NCBIfam" id="TIGR01446">
    <property type="entry name" value="DnaD_dom"/>
    <property type="match status" value="1"/>
</dbReference>
<comment type="similarity">
    <text evidence="1">Belongs to the DnaB/DnaD family.</text>
</comment>
<evidence type="ECO:0000259" key="3">
    <source>
        <dbReference type="Pfam" id="PF21984"/>
    </source>
</evidence>
<gene>
    <name evidence="4" type="ORF">ACFOUV_03970</name>
</gene>
<dbReference type="InterPro" id="IPR053843">
    <property type="entry name" value="DnaD_N"/>
</dbReference>